<evidence type="ECO:0000259" key="19">
    <source>
        <dbReference type="PROSITE" id="PS50127"/>
    </source>
</evidence>
<evidence type="ECO:0000256" key="16">
    <source>
        <dbReference type="ARBA" id="ARBA00080716"/>
    </source>
</evidence>
<comment type="subunit">
    <text evidence="13">Component of the HRD1 complex, which comprises at least SYNV1/HRD1, DERL1/2, FAM8A1, HERPUD1/HERP, OS9, SEL1L and UBE2J1. Interacts with E3 ligase RNF26. Interacts with E3 ligase RNF133.</text>
</comment>
<evidence type="ECO:0000313" key="20">
    <source>
        <dbReference type="Ensembl" id="ENSCSEP00000028686.1"/>
    </source>
</evidence>
<dbReference type="GO" id="GO:0016740">
    <property type="term" value="F:transferase activity"/>
    <property type="evidence" value="ECO:0007669"/>
    <property type="project" value="UniProtKB-KW"/>
</dbReference>
<comment type="function">
    <text evidence="12">Catalyzes the covalent attachment of ubiquitin to other proteins. Functions in the selective degradation of misfolded membrane proteins from the endoplasmic reticulum (ERAD) and is essential for cells to recover from ER stress. Plays a role in MAPKAPK2-dependent translational control of TNF-alpha synthesis. Also acts as a platform for perinuclear positioning of the endosomal system by mediating ubiquitination of SQSTM1 through interaction with the E3 ubiquitin-protein ligase RNF26. Plays a role in male fecundity through the interaction with the E3 ubiquitin-protein ligase RNF133.</text>
</comment>
<feature type="compositionally biased region" description="Low complexity" evidence="17">
    <location>
        <begin position="190"/>
        <end position="240"/>
    </location>
</feature>
<evidence type="ECO:0000256" key="9">
    <source>
        <dbReference type="ARBA" id="ARBA00022843"/>
    </source>
</evidence>
<name>A0A3P8WT48_CYNSE</name>
<keyword evidence="10 18" id="KW-1133">Transmembrane helix</keyword>
<dbReference type="KEGG" id="csem:103380684"/>
<feature type="domain" description="UBC core" evidence="19">
    <location>
        <begin position="10"/>
        <end position="160"/>
    </location>
</feature>
<organism evidence="20 21">
    <name type="scientific">Cynoglossus semilaevis</name>
    <name type="common">Tongue sole</name>
    <dbReference type="NCBI Taxonomy" id="244447"/>
    <lineage>
        <taxon>Eukaryota</taxon>
        <taxon>Metazoa</taxon>
        <taxon>Chordata</taxon>
        <taxon>Craniata</taxon>
        <taxon>Vertebrata</taxon>
        <taxon>Euteleostomi</taxon>
        <taxon>Actinopterygii</taxon>
        <taxon>Neopterygii</taxon>
        <taxon>Teleostei</taxon>
        <taxon>Neoteleostei</taxon>
        <taxon>Acanthomorphata</taxon>
        <taxon>Carangaria</taxon>
        <taxon>Pleuronectiformes</taxon>
        <taxon>Pleuronectoidei</taxon>
        <taxon>Cynoglossidae</taxon>
        <taxon>Cynoglossinae</taxon>
        <taxon>Cynoglossus</taxon>
    </lineage>
</organism>
<evidence type="ECO:0000256" key="12">
    <source>
        <dbReference type="ARBA" id="ARBA00055810"/>
    </source>
</evidence>
<accession>A0A3P8WT48</accession>
<comment type="subcellular location">
    <subcellularLocation>
        <location evidence="1">Endoplasmic reticulum membrane</location>
        <topology evidence="1">Single-pass type IV membrane protein</topology>
    </subcellularLocation>
</comment>
<evidence type="ECO:0000256" key="4">
    <source>
        <dbReference type="ARBA" id="ARBA00022692"/>
    </source>
</evidence>
<dbReference type="Pfam" id="PF00179">
    <property type="entry name" value="UQ_con"/>
    <property type="match status" value="1"/>
</dbReference>
<dbReference type="SUPFAM" id="SSF54495">
    <property type="entry name" value="UBC-like"/>
    <property type="match status" value="1"/>
</dbReference>
<dbReference type="STRING" id="244447.ENSCSEP00000028686"/>
<dbReference type="PROSITE" id="PS50127">
    <property type="entry name" value="UBC_2"/>
    <property type="match status" value="1"/>
</dbReference>
<evidence type="ECO:0000256" key="18">
    <source>
        <dbReference type="SAM" id="Phobius"/>
    </source>
</evidence>
<dbReference type="CTD" id="51465"/>
<feature type="region of interest" description="Disordered" evidence="17">
    <location>
        <begin position="186"/>
        <end position="298"/>
    </location>
</feature>
<dbReference type="Proteomes" id="UP000265120">
    <property type="component" value="Chromosome 7"/>
</dbReference>
<dbReference type="AlphaFoldDB" id="A0A3P8WT48"/>
<dbReference type="GO" id="GO:0036503">
    <property type="term" value="P:ERAD pathway"/>
    <property type="evidence" value="ECO:0007669"/>
    <property type="project" value="UniProtKB-ARBA"/>
</dbReference>
<keyword evidence="21" id="KW-1185">Reference proteome</keyword>
<evidence type="ECO:0000256" key="13">
    <source>
        <dbReference type="ARBA" id="ARBA00062296"/>
    </source>
</evidence>
<evidence type="ECO:0000256" key="7">
    <source>
        <dbReference type="ARBA" id="ARBA00022824"/>
    </source>
</evidence>
<dbReference type="OrthoDB" id="1158011at2759"/>
<proteinExistence type="predicted"/>
<evidence type="ECO:0000256" key="2">
    <source>
        <dbReference type="ARBA" id="ARBA00022553"/>
    </source>
</evidence>
<dbReference type="GO" id="GO:0005524">
    <property type="term" value="F:ATP binding"/>
    <property type="evidence" value="ECO:0007669"/>
    <property type="project" value="UniProtKB-KW"/>
</dbReference>
<evidence type="ECO:0000313" key="21">
    <source>
        <dbReference type="Proteomes" id="UP000265120"/>
    </source>
</evidence>
<keyword evidence="2" id="KW-0597">Phosphoprotein</keyword>
<dbReference type="GeneTree" id="ENSGT00940000156652"/>
<dbReference type="GO" id="GO:0005789">
    <property type="term" value="C:endoplasmic reticulum membrane"/>
    <property type="evidence" value="ECO:0007669"/>
    <property type="project" value="UniProtKB-SubCell"/>
</dbReference>
<dbReference type="PANTHER" id="PTHR24067">
    <property type="entry name" value="UBIQUITIN-CONJUGATING ENZYME E2"/>
    <property type="match status" value="1"/>
</dbReference>
<keyword evidence="8" id="KW-0067">ATP-binding</keyword>
<evidence type="ECO:0000256" key="15">
    <source>
        <dbReference type="ARBA" id="ARBA00079908"/>
    </source>
</evidence>
<dbReference type="RefSeq" id="XP_008310937.1">
    <property type="nucleotide sequence ID" value="XM_008312715.3"/>
</dbReference>
<evidence type="ECO:0000256" key="10">
    <source>
        <dbReference type="ARBA" id="ARBA00022989"/>
    </source>
</evidence>
<protein>
    <recommendedName>
        <fullName evidence="14">Ubiquitin-conjugating enzyme E2 J1</fullName>
    </recommendedName>
    <alternativeName>
        <fullName evidence="15">E2 ubiquitin-conjugating enzyme J1</fullName>
    </alternativeName>
    <alternativeName>
        <fullName evidence="16">Non-canonical ubiquitin-conjugating enzyme 1</fullName>
    </alternativeName>
</protein>
<dbReference type="InParanoid" id="A0A3P8WT48"/>
<dbReference type="FunFam" id="3.10.110.10:FF:000043">
    <property type="entry name" value="ubiquitin-conjugating enzyme E2 J1"/>
    <property type="match status" value="1"/>
</dbReference>
<dbReference type="InterPro" id="IPR016135">
    <property type="entry name" value="UBQ-conjugating_enzyme/RWD"/>
</dbReference>
<dbReference type="OMA" id="QDFCCEI"/>
<evidence type="ECO:0000256" key="1">
    <source>
        <dbReference type="ARBA" id="ARBA00004163"/>
    </source>
</evidence>
<evidence type="ECO:0000256" key="14">
    <source>
        <dbReference type="ARBA" id="ARBA00073319"/>
    </source>
</evidence>
<dbReference type="InterPro" id="IPR050113">
    <property type="entry name" value="Ub_conjugating_enzyme"/>
</dbReference>
<reference evidence="20 21" key="1">
    <citation type="journal article" date="2014" name="Nat. Genet.">
        <title>Whole-genome sequence of a flatfish provides insights into ZW sex chromosome evolution and adaptation to a benthic lifestyle.</title>
        <authorList>
            <person name="Chen S."/>
            <person name="Zhang G."/>
            <person name="Shao C."/>
            <person name="Huang Q."/>
            <person name="Liu G."/>
            <person name="Zhang P."/>
            <person name="Song W."/>
            <person name="An N."/>
            <person name="Chalopin D."/>
            <person name="Volff J.N."/>
            <person name="Hong Y."/>
            <person name="Li Q."/>
            <person name="Sha Z."/>
            <person name="Zhou H."/>
            <person name="Xie M."/>
            <person name="Yu Q."/>
            <person name="Liu Y."/>
            <person name="Xiang H."/>
            <person name="Wang N."/>
            <person name="Wu K."/>
            <person name="Yang C."/>
            <person name="Zhou Q."/>
            <person name="Liao X."/>
            <person name="Yang L."/>
            <person name="Hu Q."/>
            <person name="Zhang J."/>
            <person name="Meng L."/>
            <person name="Jin L."/>
            <person name="Tian Y."/>
            <person name="Lian J."/>
            <person name="Yang J."/>
            <person name="Miao G."/>
            <person name="Liu S."/>
            <person name="Liang Z."/>
            <person name="Yan F."/>
            <person name="Li Y."/>
            <person name="Sun B."/>
            <person name="Zhang H."/>
            <person name="Zhang J."/>
            <person name="Zhu Y."/>
            <person name="Du M."/>
            <person name="Zhao Y."/>
            <person name="Schartl M."/>
            <person name="Tang Q."/>
            <person name="Wang J."/>
        </authorList>
    </citation>
    <scope>NUCLEOTIDE SEQUENCE</scope>
</reference>
<sequence>MENKYNLKSPAVKRLMKEAAELRDPTEHYHAQPLEDNLFEWHFSVRGPPDSDFDGGVYHGRIVLPPEYPMKPPSIILLTPNGRFEVGKKICLSISGHHPETWQPSWSIRTALIAIIGFMPTKGEGAIGSLDYTPEERRTLAKKSQDFCCETCGCSMRSALQDLTPNSQPSAEDHKAKELAQQISFKTETSSSRQASESGGAESSPSSLDLEEPSTSASREAAAAADTSPAEQSEASPAAETGTELSEPQVAPEPGRPLSPRQRRAQQRSCQGQREVTDAASRATSAAAPRQPQEESHTGSAVLIVLLTLALAALVFRRIYLSHEYKFDYEL</sequence>
<feature type="transmembrane region" description="Helical" evidence="18">
    <location>
        <begin position="298"/>
        <end position="316"/>
    </location>
</feature>
<keyword evidence="7" id="KW-0256">Endoplasmic reticulum</keyword>
<evidence type="ECO:0000256" key="17">
    <source>
        <dbReference type="SAM" id="MobiDB-lite"/>
    </source>
</evidence>
<reference evidence="20" key="3">
    <citation type="submission" date="2025-09" db="UniProtKB">
        <authorList>
            <consortium name="Ensembl"/>
        </authorList>
    </citation>
    <scope>IDENTIFICATION</scope>
</reference>
<keyword evidence="11 18" id="KW-0472">Membrane</keyword>
<keyword evidence="3" id="KW-0808">Transferase</keyword>
<keyword evidence="6" id="KW-0833">Ubl conjugation pathway</keyword>
<dbReference type="SMART" id="SM00212">
    <property type="entry name" value="UBCc"/>
    <property type="match status" value="1"/>
</dbReference>
<evidence type="ECO:0000256" key="6">
    <source>
        <dbReference type="ARBA" id="ARBA00022786"/>
    </source>
</evidence>
<dbReference type="Gene3D" id="3.10.110.10">
    <property type="entry name" value="Ubiquitin Conjugating Enzyme"/>
    <property type="match status" value="1"/>
</dbReference>
<reference evidence="20" key="2">
    <citation type="submission" date="2025-08" db="UniProtKB">
        <authorList>
            <consortium name="Ensembl"/>
        </authorList>
    </citation>
    <scope>IDENTIFICATION</scope>
</reference>
<dbReference type="CDD" id="cd23799">
    <property type="entry name" value="UBCc_UBE2J"/>
    <property type="match status" value="1"/>
</dbReference>
<dbReference type="FunCoup" id="A0A3P8WT48">
    <property type="interactions" value="685"/>
</dbReference>
<dbReference type="GeneID" id="103380684"/>
<feature type="compositionally biased region" description="Low complexity" evidence="17">
    <location>
        <begin position="278"/>
        <end position="291"/>
    </location>
</feature>
<evidence type="ECO:0000256" key="8">
    <source>
        <dbReference type="ARBA" id="ARBA00022840"/>
    </source>
</evidence>
<evidence type="ECO:0000256" key="5">
    <source>
        <dbReference type="ARBA" id="ARBA00022741"/>
    </source>
</evidence>
<evidence type="ECO:0000256" key="3">
    <source>
        <dbReference type="ARBA" id="ARBA00022679"/>
    </source>
</evidence>
<dbReference type="InterPro" id="IPR000608">
    <property type="entry name" value="UBC"/>
</dbReference>
<keyword evidence="9" id="KW-0832">Ubl conjugation</keyword>
<keyword evidence="4 18" id="KW-0812">Transmembrane</keyword>
<keyword evidence="5" id="KW-0547">Nucleotide-binding</keyword>
<evidence type="ECO:0000256" key="11">
    <source>
        <dbReference type="ARBA" id="ARBA00023136"/>
    </source>
</evidence>
<dbReference type="Ensembl" id="ENSCSET00000029077.1">
    <property type="protein sequence ID" value="ENSCSEP00000028686.1"/>
    <property type="gene ID" value="ENSCSEG00000018365.1"/>
</dbReference>